<dbReference type="AlphaFoldDB" id="A0A1F6CWZ9"/>
<accession>A0A1F6CWZ9</accession>
<reference evidence="1 2" key="1">
    <citation type="journal article" date="2016" name="Nat. Commun.">
        <title>Thousands of microbial genomes shed light on interconnected biogeochemical processes in an aquifer system.</title>
        <authorList>
            <person name="Anantharaman K."/>
            <person name="Brown C.T."/>
            <person name="Hug L.A."/>
            <person name="Sharon I."/>
            <person name="Castelle C.J."/>
            <person name="Probst A.J."/>
            <person name="Thomas B.C."/>
            <person name="Singh A."/>
            <person name="Wilkins M.J."/>
            <person name="Karaoz U."/>
            <person name="Brodie E.L."/>
            <person name="Williams K.H."/>
            <person name="Hubbard S.S."/>
            <person name="Banfield J.F."/>
        </authorList>
    </citation>
    <scope>NUCLEOTIDE SEQUENCE [LARGE SCALE GENOMIC DNA]</scope>
</reference>
<dbReference type="SUPFAM" id="SSF52540">
    <property type="entry name" value="P-loop containing nucleoside triphosphate hydrolases"/>
    <property type="match status" value="1"/>
</dbReference>
<evidence type="ECO:0000313" key="1">
    <source>
        <dbReference type="EMBL" id="OGG53698.1"/>
    </source>
</evidence>
<evidence type="ECO:0000313" key="2">
    <source>
        <dbReference type="Proteomes" id="UP000176863"/>
    </source>
</evidence>
<organism evidence="1 2">
    <name type="scientific">Candidatus Kaiserbacteria bacterium RIFCSPHIGHO2_01_FULL_53_29</name>
    <dbReference type="NCBI Taxonomy" id="1798480"/>
    <lineage>
        <taxon>Bacteria</taxon>
        <taxon>Candidatus Kaiseribacteriota</taxon>
    </lineage>
</organism>
<name>A0A1F6CWZ9_9BACT</name>
<comment type="caution">
    <text evidence="1">The sequence shown here is derived from an EMBL/GenBank/DDBJ whole genome shotgun (WGS) entry which is preliminary data.</text>
</comment>
<dbReference type="InterPro" id="IPR027417">
    <property type="entry name" value="P-loop_NTPase"/>
</dbReference>
<gene>
    <name evidence="1" type="ORF">A2851_02320</name>
</gene>
<proteinExistence type="predicted"/>
<protein>
    <recommendedName>
        <fullName evidence="3">Sulfotransferase domain-containing protein</fullName>
    </recommendedName>
</protein>
<sequence length="316" mass="36715">MKKNPKLFRLLMLSAMYENGGNATHRLLDGHPELFVYPFESQPGTKFVNDFLSSLYPLKYRWPVFPTDISAEDAYELIIDEEAKIRMKTPRVSKFQNADLKMTDIDRKKDFVALLRGKSLNRAHAMEAFFRASFNTWKNYPASGKEKVYVGYSPIIGVDGEKIINDFPHNGYILHIVRNPFSAYADTKKRPVPLSLAHYMTGWVTAQYFAKLWEEKYPGRFFVLRFEDIVKNPRRILARTLSKIGIRDSETLSYPSWNGERLAEVYPWGTVRIPTGAANLATAQELSKKEISLIYERTEMYIEYLGYTDLYRKLSR</sequence>
<dbReference type="Proteomes" id="UP000176863">
    <property type="component" value="Unassembled WGS sequence"/>
</dbReference>
<dbReference type="Gene3D" id="3.40.50.300">
    <property type="entry name" value="P-loop containing nucleotide triphosphate hydrolases"/>
    <property type="match status" value="1"/>
</dbReference>
<dbReference type="EMBL" id="MFKT01000009">
    <property type="protein sequence ID" value="OGG53698.1"/>
    <property type="molecule type" value="Genomic_DNA"/>
</dbReference>
<evidence type="ECO:0008006" key="3">
    <source>
        <dbReference type="Google" id="ProtNLM"/>
    </source>
</evidence>
<dbReference type="STRING" id="1798480.A2851_02320"/>